<reference evidence="3 4" key="1">
    <citation type="submission" date="2018-12" db="EMBL/GenBank/DDBJ databases">
        <authorList>
            <consortium name="Pathogen Informatics"/>
        </authorList>
    </citation>
    <scope>NUCLEOTIDE SEQUENCE [LARGE SCALE GENOMIC DNA]</scope>
    <source>
        <strain evidence="3 4">NCTC12967</strain>
    </source>
</reference>
<dbReference type="GeneID" id="64405868"/>
<evidence type="ECO:0000313" key="4">
    <source>
        <dbReference type="Proteomes" id="UP000273044"/>
    </source>
</evidence>
<dbReference type="Proteomes" id="UP000273044">
    <property type="component" value="Chromosome"/>
</dbReference>
<sequence length="254" mass="28898">MTTTDPLPPEALTWLAVWPGVRGLTFGGSLLPQRLEEAGHTVFAMADTDRDMRRLLALQGITPFWARPEAIPIDPCQFDVVFSHQSFHLFDPGQALSEIARVLRPGGCFSASYIIRDDSVPWVRRLTALLRHYDPMAMRGDYGHASLAAVDDSKYFPEVEHRAFRIWQTVSLDDLQQLVANQPLSRRLSEVQRKRLADEIKTLFEQSVRPGENLRLPFQLLAWRAWVNHDELTEPVSMPESGIEIDMQVATPLR</sequence>
<gene>
    <name evidence="2" type="ORF">J5A53_13840</name>
    <name evidence="3" type="ORF">NCTC12967_00372</name>
</gene>
<dbReference type="SUPFAM" id="SSF53335">
    <property type="entry name" value="S-adenosyl-L-methionine-dependent methyltransferases"/>
    <property type="match status" value="1"/>
</dbReference>
<dbReference type="Gene3D" id="3.40.50.150">
    <property type="entry name" value="Vaccinia Virus protein VP39"/>
    <property type="match status" value="1"/>
</dbReference>
<dbReference type="AlphaFoldDB" id="A0A3N4CZF2"/>
<dbReference type="EMBL" id="CP072385">
    <property type="protein sequence ID" value="QUC10824.1"/>
    <property type="molecule type" value="Genomic_DNA"/>
</dbReference>
<evidence type="ECO:0000259" key="1">
    <source>
        <dbReference type="Pfam" id="PF08241"/>
    </source>
</evidence>
<dbReference type="OrthoDB" id="9797252at2"/>
<feature type="domain" description="Methyltransferase type 11" evidence="1">
    <location>
        <begin position="33"/>
        <end position="109"/>
    </location>
</feature>
<keyword evidence="3" id="KW-0489">Methyltransferase</keyword>
<dbReference type="RefSeq" id="WP_014845502.1">
    <property type="nucleotide sequence ID" value="NZ_CAJZDL010000054.1"/>
</dbReference>
<dbReference type="GO" id="GO:0008757">
    <property type="term" value="F:S-adenosylmethionine-dependent methyltransferase activity"/>
    <property type="evidence" value="ECO:0007669"/>
    <property type="project" value="InterPro"/>
</dbReference>
<evidence type="ECO:0000313" key="2">
    <source>
        <dbReference type="EMBL" id="QUC10824.1"/>
    </source>
</evidence>
<evidence type="ECO:0000313" key="3">
    <source>
        <dbReference type="EMBL" id="VEH69108.1"/>
    </source>
</evidence>
<protein>
    <submittedName>
        <fullName evidence="2">Class I SAM-dependent methyltransferase</fullName>
    </submittedName>
    <submittedName>
        <fullName evidence="3">Methyltransferase domain</fullName>
    </submittedName>
</protein>
<dbReference type="EMBL" id="LR134406">
    <property type="protein sequence ID" value="VEH69108.1"/>
    <property type="molecule type" value="Genomic_DNA"/>
</dbReference>
<dbReference type="Pfam" id="PF08241">
    <property type="entry name" value="Methyltransf_11"/>
    <property type="match status" value="1"/>
</dbReference>
<name>A0A3N4CZF2_9ACTN</name>
<dbReference type="GO" id="GO:0032259">
    <property type="term" value="P:methylation"/>
    <property type="evidence" value="ECO:0007669"/>
    <property type="project" value="UniProtKB-KW"/>
</dbReference>
<keyword evidence="4" id="KW-1185">Reference proteome</keyword>
<dbReference type="InterPro" id="IPR029063">
    <property type="entry name" value="SAM-dependent_MTases_sf"/>
</dbReference>
<organism evidence="3 4">
    <name type="scientific">Arachnia propionica</name>
    <dbReference type="NCBI Taxonomy" id="1750"/>
    <lineage>
        <taxon>Bacteria</taxon>
        <taxon>Bacillati</taxon>
        <taxon>Actinomycetota</taxon>
        <taxon>Actinomycetes</taxon>
        <taxon>Propionibacteriales</taxon>
        <taxon>Propionibacteriaceae</taxon>
        <taxon>Arachnia</taxon>
    </lineage>
</organism>
<dbReference type="CDD" id="cd02440">
    <property type="entry name" value="AdoMet_MTases"/>
    <property type="match status" value="1"/>
</dbReference>
<keyword evidence="3" id="KW-0808">Transferase</keyword>
<dbReference type="Proteomes" id="UP000677180">
    <property type="component" value="Chromosome"/>
</dbReference>
<proteinExistence type="predicted"/>
<reference evidence="2" key="2">
    <citation type="submission" date="2021-03" db="EMBL/GenBank/DDBJ databases">
        <title>Human Oral Microbial Genomes.</title>
        <authorList>
            <person name="Johnston C.D."/>
            <person name="Chen T."/>
            <person name="Dewhirst F.E."/>
        </authorList>
    </citation>
    <scope>NUCLEOTIDE SEQUENCE</scope>
    <source>
        <strain evidence="2">F0714</strain>
    </source>
</reference>
<dbReference type="InterPro" id="IPR013216">
    <property type="entry name" value="Methyltransf_11"/>
</dbReference>
<dbReference type="OMA" id="DDTVPWV"/>
<accession>A0A3N4CZF2</accession>